<name>A0ABT9GV26_9GAMM</name>
<sequence>MQSVKSEAKIRSMKKNPKKMKIMPYQNRRSTLLLFFFTLVAFSLPVTAESSHKHQLMLMGGGVKTCSSAAQNSCLPDTEFSAKAKSQALFQLSDDKIKRVISDPYSLFSAQNSRWLPAALHALQQQQGQAPLTFAALRQAFRQLELEQEGQHHLGADLYQQLSAEELDFIFDYLEIMVIDPEMPSIRLKEQAALLQTNDEFSISLYQRLVAEAQKHSDKEKPLILLVTASSRDPFAAVDFYLNALEQAGATAQWLPIHGPYHQSQQLRQSDETACEDLEQHLAKIHGSYNRAHVYPDLMDYQRKVCQQGSDYTLALLERADGILFNGGDQSLTLQALRLPSGEATQELATIKQRLAAGQLIVAGTSAGTAVMSGSADQAVPMITNGDSAHALIHGAIASEAPVRGCAQQQRCPEGVGELFLTYTATGGAALFPWGILDTHFSERGREGRLIQLALATSTRFGFGVDEATALLVSVPEADGSVHFEVQGQGGVYIADTQNAAQTVVENEQIITGVATHYLTHGDDATLKQDALNINFASWKQAEREPSPASLHASHILNADHYQQLAKRLCSTQSDEATGLSQLANHKFQFRLAEQASTRQALGFFAVSDREVSYCSYQNVRVDITTTLLE</sequence>
<evidence type="ECO:0000313" key="1">
    <source>
        <dbReference type="EMBL" id="MDP4534883.1"/>
    </source>
</evidence>
<reference evidence="1 2" key="1">
    <citation type="submission" date="2023-08" db="EMBL/GenBank/DDBJ databases">
        <authorList>
            <person name="Joshi A."/>
            <person name="Thite S."/>
        </authorList>
    </citation>
    <scope>NUCLEOTIDE SEQUENCE [LARGE SCALE GENOMIC DNA]</scope>
    <source>
        <strain evidence="1 2">AC40</strain>
    </source>
</reference>
<dbReference type="EC" id="3.4.15.6" evidence="1"/>
<accession>A0ABT9GV26</accession>
<keyword evidence="2" id="KW-1185">Reference proteome</keyword>
<keyword evidence="1" id="KW-0645">Protease</keyword>
<dbReference type="CDD" id="cd03145">
    <property type="entry name" value="GAT1_cyanophycinase"/>
    <property type="match status" value="1"/>
</dbReference>
<dbReference type="EMBL" id="JAUZVZ010000002">
    <property type="protein sequence ID" value="MDP4534883.1"/>
    <property type="molecule type" value="Genomic_DNA"/>
</dbReference>
<protein>
    <submittedName>
        <fullName evidence="1">Cyanophycinase</fullName>
        <ecNumber evidence="1">3.4.15.6</ecNumber>
    </submittedName>
</protein>
<organism evidence="1 2">
    <name type="scientific">Alkalimonas collagenimarina</name>
    <dbReference type="NCBI Taxonomy" id="400390"/>
    <lineage>
        <taxon>Bacteria</taxon>
        <taxon>Pseudomonadati</taxon>
        <taxon>Pseudomonadota</taxon>
        <taxon>Gammaproteobacteria</taxon>
        <taxon>Alkalimonas</taxon>
    </lineage>
</organism>
<dbReference type="RefSeq" id="WP_305892151.1">
    <property type="nucleotide sequence ID" value="NZ_JAUZVZ010000002.1"/>
</dbReference>
<dbReference type="GO" id="GO:0008241">
    <property type="term" value="F:peptidyl-dipeptidase activity"/>
    <property type="evidence" value="ECO:0007669"/>
    <property type="project" value="UniProtKB-EC"/>
</dbReference>
<dbReference type="InterPro" id="IPR029062">
    <property type="entry name" value="Class_I_gatase-like"/>
</dbReference>
<keyword evidence="1" id="KW-0378">Hydrolase</keyword>
<dbReference type="Proteomes" id="UP001231616">
    <property type="component" value="Unassembled WGS sequence"/>
</dbReference>
<dbReference type="PANTHER" id="PTHR36175">
    <property type="entry name" value="CYANOPHYCINASE"/>
    <property type="match status" value="1"/>
</dbReference>
<dbReference type="SUPFAM" id="SSF52317">
    <property type="entry name" value="Class I glutamine amidotransferase-like"/>
    <property type="match status" value="1"/>
</dbReference>
<dbReference type="PANTHER" id="PTHR36175:SF1">
    <property type="entry name" value="CYANOPHYCINASE"/>
    <property type="match status" value="1"/>
</dbReference>
<keyword evidence="1" id="KW-0121">Carboxypeptidase</keyword>
<dbReference type="Gene3D" id="3.40.50.880">
    <property type="match status" value="1"/>
</dbReference>
<comment type="caution">
    <text evidence="1">The sequence shown here is derived from an EMBL/GenBank/DDBJ whole genome shotgun (WGS) entry which is preliminary data.</text>
</comment>
<evidence type="ECO:0000313" key="2">
    <source>
        <dbReference type="Proteomes" id="UP001231616"/>
    </source>
</evidence>
<gene>
    <name evidence="1" type="ORF">Q3O60_01615</name>
</gene>
<proteinExistence type="predicted"/>
<dbReference type="GO" id="GO:0004180">
    <property type="term" value="F:carboxypeptidase activity"/>
    <property type="evidence" value="ECO:0007669"/>
    <property type="project" value="UniProtKB-KW"/>
</dbReference>